<sequence>MAATMGLNDIRRHAFTFLVLYIAIPTLLAFTAWIYGLMGTCGDVCYEVVSEAGFAGVKGYLADGKPTIARCELCVQRNWDADFHKNIGVPFVVAFLMIYVIRNKAQTKKPVAKTKKPVVTESKKKK</sequence>
<feature type="region of interest" description="Disordered" evidence="1">
    <location>
        <begin position="106"/>
        <end position="126"/>
    </location>
</feature>
<name>A0A9W7BNT9_9STRA</name>
<evidence type="ECO:0000313" key="3">
    <source>
        <dbReference type="EMBL" id="GMH94049.1"/>
    </source>
</evidence>
<reference evidence="4" key="1">
    <citation type="journal article" date="2023" name="Commun. Biol.">
        <title>Genome analysis of Parmales, the sister group of diatoms, reveals the evolutionary specialization of diatoms from phago-mixotrophs to photoautotrophs.</title>
        <authorList>
            <person name="Ban H."/>
            <person name="Sato S."/>
            <person name="Yoshikawa S."/>
            <person name="Yamada K."/>
            <person name="Nakamura Y."/>
            <person name="Ichinomiya M."/>
            <person name="Sato N."/>
            <person name="Blanc-Mathieu R."/>
            <person name="Endo H."/>
            <person name="Kuwata A."/>
            <person name="Ogata H."/>
        </authorList>
    </citation>
    <scope>NUCLEOTIDE SEQUENCE [LARGE SCALE GENOMIC DNA]</scope>
    <source>
        <strain evidence="4">NIES 3699</strain>
    </source>
</reference>
<gene>
    <name evidence="3" type="ORF">TrVE_jg6171</name>
</gene>
<feature type="transmembrane region" description="Helical" evidence="2">
    <location>
        <begin position="14"/>
        <end position="35"/>
    </location>
</feature>
<evidence type="ECO:0000256" key="2">
    <source>
        <dbReference type="SAM" id="Phobius"/>
    </source>
</evidence>
<feature type="transmembrane region" description="Helical" evidence="2">
    <location>
        <begin position="83"/>
        <end position="101"/>
    </location>
</feature>
<evidence type="ECO:0000313" key="4">
    <source>
        <dbReference type="Proteomes" id="UP001165160"/>
    </source>
</evidence>
<keyword evidence="2" id="KW-0812">Transmembrane</keyword>
<proteinExistence type="predicted"/>
<accession>A0A9W7BNT9</accession>
<keyword evidence="2" id="KW-1133">Transmembrane helix</keyword>
<organism evidence="3 4">
    <name type="scientific">Triparma verrucosa</name>
    <dbReference type="NCBI Taxonomy" id="1606542"/>
    <lineage>
        <taxon>Eukaryota</taxon>
        <taxon>Sar</taxon>
        <taxon>Stramenopiles</taxon>
        <taxon>Ochrophyta</taxon>
        <taxon>Bolidophyceae</taxon>
        <taxon>Parmales</taxon>
        <taxon>Triparmaceae</taxon>
        <taxon>Triparma</taxon>
    </lineage>
</organism>
<keyword evidence="4" id="KW-1185">Reference proteome</keyword>
<feature type="compositionally biased region" description="Basic residues" evidence="1">
    <location>
        <begin position="106"/>
        <end position="116"/>
    </location>
</feature>
<protein>
    <submittedName>
        <fullName evidence="3">Uncharacterized protein</fullName>
    </submittedName>
</protein>
<dbReference type="EMBL" id="BRXX01000150">
    <property type="protein sequence ID" value="GMH94049.1"/>
    <property type="molecule type" value="Genomic_DNA"/>
</dbReference>
<comment type="caution">
    <text evidence="3">The sequence shown here is derived from an EMBL/GenBank/DDBJ whole genome shotgun (WGS) entry which is preliminary data.</text>
</comment>
<dbReference type="AlphaFoldDB" id="A0A9W7BNT9"/>
<keyword evidence="2" id="KW-0472">Membrane</keyword>
<dbReference type="Proteomes" id="UP001165160">
    <property type="component" value="Unassembled WGS sequence"/>
</dbReference>
<evidence type="ECO:0000256" key="1">
    <source>
        <dbReference type="SAM" id="MobiDB-lite"/>
    </source>
</evidence>